<dbReference type="EMBL" id="LUUB01000070">
    <property type="protein sequence ID" value="OAF07204.1"/>
    <property type="molecule type" value="Genomic_DNA"/>
</dbReference>
<dbReference type="Proteomes" id="UP000076959">
    <property type="component" value="Unassembled WGS sequence"/>
</dbReference>
<reference evidence="5 6" key="1">
    <citation type="submission" date="2016-03" db="EMBL/GenBank/DDBJ databases">
        <title>Draft Genome Sequence of the Strain BR 10245 (Bradyrhizobium sp.) isolated from nodules of Centrolobium paraense.</title>
        <authorList>
            <person name="Simoes-Araujo J.L.Sr."/>
            <person name="Barauna A.C."/>
            <person name="Silva K."/>
            <person name="Zilli J.E."/>
        </authorList>
    </citation>
    <scope>NUCLEOTIDE SEQUENCE [LARGE SCALE GENOMIC DNA]</scope>
    <source>
        <strain evidence="5 6">BR 10245</strain>
    </source>
</reference>
<dbReference type="RefSeq" id="WP_063702333.1">
    <property type="nucleotide sequence ID" value="NZ_LUUB01000070.1"/>
</dbReference>
<evidence type="ECO:0000256" key="3">
    <source>
        <dbReference type="PIRSR" id="PIRSR039026-2"/>
    </source>
</evidence>
<dbReference type="AlphaFoldDB" id="A0A176YKU0"/>
<keyword evidence="3" id="KW-0479">Metal-binding</keyword>
<protein>
    <submittedName>
        <fullName evidence="5">ABC transporter substrate-binding protein</fullName>
    </submittedName>
</protein>
<dbReference type="GO" id="GO:0046872">
    <property type="term" value="F:metal ion binding"/>
    <property type="evidence" value="ECO:0007669"/>
    <property type="project" value="UniProtKB-KW"/>
</dbReference>
<evidence type="ECO:0000313" key="6">
    <source>
        <dbReference type="Proteomes" id="UP000076959"/>
    </source>
</evidence>
<sequence length="379" mass="42150">MKTRRAVLAGAALGILPLAAPSVVRAEKATIRWRLASSYPKNLDTIHGIAVRLAKHVAEMTEGGLQIQVFGPGEIAPGLQVLDAVQNETVEMGHTASIYYSGKNRAFAIDTGLPFGMTPRQHLSWMYRGGGLELFREFFKAYGIVNFPGGSTGVQMGGWFRREVNTLDDLKGLKMRIPGISGDVVARLGVVPQNIAGGDTYPALERGTIDAVEWVGPYDDEKLGFNKVAKYYYYPGWWDCTGQLAFYVGAKAWSALPAHYQRAFEVAAAEASWDMLAHYDSSNMAPLRRLIAGGTELRPFSREIMEGGYRAAFGLYGEEAEKNPEFRRIYREWLKFRDDIVTWFRVAEATFESNLYSLYKTRATDLSTDRAANKTARSP</sequence>
<dbReference type="Gene3D" id="3.40.190.10">
    <property type="entry name" value="Periplasmic binding protein-like II"/>
    <property type="match status" value="1"/>
</dbReference>
<dbReference type="InterPro" id="IPR038404">
    <property type="entry name" value="TRAP_DctP_sf"/>
</dbReference>
<dbReference type="Gene3D" id="3.40.190.170">
    <property type="entry name" value="Bacterial extracellular solute-binding protein, family 7"/>
    <property type="match status" value="1"/>
</dbReference>
<dbReference type="Pfam" id="PF03480">
    <property type="entry name" value="DctP"/>
    <property type="match status" value="1"/>
</dbReference>
<dbReference type="InterPro" id="IPR018389">
    <property type="entry name" value="DctP_fam"/>
</dbReference>
<name>A0A176YKU0_9BRAD</name>
<dbReference type="PANTHER" id="PTHR33376">
    <property type="match status" value="1"/>
</dbReference>
<dbReference type="GO" id="GO:0043177">
    <property type="term" value="F:organic acid binding"/>
    <property type="evidence" value="ECO:0007669"/>
    <property type="project" value="InterPro"/>
</dbReference>
<feature type="binding site" evidence="3">
    <location>
        <position position="214"/>
    </location>
    <ligand>
        <name>Na(+)</name>
        <dbReference type="ChEBI" id="CHEBI:29101"/>
    </ligand>
</feature>
<dbReference type="GO" id="GO:0055085">
    <property type="term" value="P:transmembrane transport"/>
    <property type="evidence" value="ECO:0007669"/>
    <property type="project" value="InterPro"/>
</dbReference>
<evidence type="ECO:0000256" key="4">
    <source>
        <dbReference type="SAM" id="SignalP"/>
    </source>
</evidence>
<keyword evidence="1 4" id="KW-0732">Signal</keyword>
<evidence type="ECO:0000256" key="2">
    <source>
        <dbReference type="PIRSR" id="PIRSR039026-1"/>
    </source>
</evidence>
<dbReference type="InterPro" id="IPR026289">
    <property type="entry name" value="SBP_TakP-like"/>
</dbReference>
<dbReference type="STRING" id="1505087.AYJ54_17915"/>
<feature type="signal peptide" evidence="4">
    <location>
        <begin position="1"/>
        <end position="26"/>
    </location>
</feature>
<dbReference type="InterPro" id="IPR006311">
    <property type="entry name" value="TAT_signal"/>
</dbReference>
<feature type="binding site" evidence="3">
    <location>
        <position position="239"/>
    </location>
    <ligand>
        <name>substrate</name>
    </ligand>
</feature>
<proteinExistence type="predicted"/>
<gene>
    <name evidence="5" type="ORF">AYJ54_17915</name>
</gene>
<feature type="binding site" evidence="2">
    <location>
        <position position="155"/>
    </location>
    <ligand>
        <name>substrate</name>
    </ligand>
</feature>
<dbReference type="GO" id="GO:0031317">
    <property type="term" value="C:tripartite ATP-independent periplasmic transporter complex"/>
    <property type="evidence" value="ECO:0007669"/>
    <property type="project" value="InterPro"/>
</dbReference>
<dbReference type="CDD" id="cd13682">
    <property type="entry name" value="PBP2_TRAP_alpha-ketoacid"/>
    <property type="match status" value="1"/>
</dbReference>
<dbReference type="GO" id="GO:0015849">
    <property type="term" value="P:organic acid transport"/>
    <property type="evidence" value="ECO:0007669"/>
    <property type="project" value="InterPro"/>
</dbReference>
<dbReference type="NCBIfam" id="NF037995">
    <property type="entry name" value="TRAP_S1"/>
    <property type="match status" value="1"/>
</dbReference>
<evidence type="ECO:0000313" key="5">
    <source>
        <dbReference type="EMBL" id="OAF07204.1"/>
    </source>
</evidence>
<comment type="caution">
    <text evidence="5">The sequence shown here is derived from an EMBL/GenBank/DDBJ whole genome shotgun (WGS) entry which is preliminary data.</text>
</comment>
<evidence type="ECO:0000256" key="1">
    <source>
        <dbReference type="ARBA" id="ARBA00022729"/>
    </source>
</evidence>
<accession>A0A176YKU0</accession>
<dbReference type="PANTHER" id="PTHR33376:SF5">
    <property type="entry name" value="EXTRACYTOPLASMIC SOLUTE RECEPTOR PROTEIN"/>
    <property type="match status" value="1"/>
</dbReference>
<feature type="binding site" evidence="3">
    <location>
        <position position="213"/>
    </location>
    <ligand>
        <name>substrate</name>
    </ligand>
</feature>
<dbReference type="OrthoDB" id="9780733at2"/>
<keyword evidence="6" id="KW-1185">Reference proteome</keyword>
<dbReference type="InterPro" id="IPR041722">
    <property type="entry name" value="TakP/all3028"/>
</dbReference>
<dbReference type="PROSITE" id="PS51318">
    <property type="entry name" value="TAT"/>
    <property type="match status" value="1"/>
</dbReference>
<feature type="binding site" evidence="2">
    <location>
        <position position="176"/>
    </location>
    <ligand>
        <name>substrate</name>
    </ligand>
</feature>
<organism evidence="5 6">
    <name type="scientific">Bradyrhizobium centrolobii</name>
    <dbReference type="NCBI Taxonomy" id="1505087"/>
    <lineage>
        <taxon>Bacteria</taxon>
        <taxon>Pseudomonadati</taxon>
        <taxon>Pseudomonadota</taxon>
        <taxon>Alphaproteobacteria</taxon>
        <taxon>Hyphomicrobiales</taxon>
        <taxon>Nitrobacteraceae</taxon>
        <taxon>Bradyrhizobium</taxon>
    </lineage>
</organism>
<feature type="chain" id="PRO_5008054853" evidence="4">
    <location>
        <begin position="27"/>
        <end position="379"/>
    </location>
</feature>
<dbReference type="PIRSF" id="PIRSF039026">
    <property type="entry name" value="SiaP"/>
    <property type="match status" value="1"/>
</dbReference>